<reference evidence="10 11" key="1">
    <citation type="journal article" date="2024" name="Nat. Commun.">
        <title>Phylogenomics reveals the evolutionary origins of lichenization in chlorophyte algae.</title>
        <authorList>
            <person name="Puginier C."/>
            <person name="Libourel C."/>
            <person name="Otte J."/>
            <person name="Skaloud P."/>
            <person name="Haon M."/>
            <person name="Grisel S."/>
            <person name="Petersen M."/>
            <person name="Berrin J.G."/>
            <person name="Delaux P.M."/>
            <person name="Dal Grande F."/>
            <person name="Keller J."/>
        </authorList>
    </citation>
    <scope>NUCLEOTIDE SEQUENCE [LARGE SCALE GENOMIC DNA]</scope>
    <source>
        <strain evidence="10 11">SAG 2036</strain>
    </source>
</reference>
<comment type="subcellular location">
    <subcellularLocation>
        <location evidence="1">Endoplasmic reticulum membrane</location>
        <topology evidence="1">Multi-pass membrane protein</topology>
    </subcellularLocation>
</comment>
<dbReference type="EMBL" id="JALJOQ010000183">
    <property type="protein sequence ID" value="KAK9791124.1"/>
    <property type="molecule type" value="Genomic_DNA"/>
</dbReference>
<evidence type="ECO:0000256" key="1">
    <source>
        <dbReference type="ARBA" id="ARBA00004477"/>
    </source>
</evidence>
<gene>
    <name evidence="10" type="ORF">WJX73_002663</name>
</gene>
<feature type="transmembrane region" description="Helical" evidence="9">
    <location>
        <begin position="70"/>
        <end position="90"/>
    </location>
</feature>
<dbReference type="AlphaFoldDB" id="A0AAW1NR26"/>
<evidence type="ECO:0000256" key="4">
    <source>
        <dbReference type="ARBA" id="ARBA00022801"/>
    </source>
</evidence>
<dbReference type="Pfam" id="PF04258">
    <property type="entry name" value="Peptidase_A22B"/>
    <property type="match status" value="1"/>
</dbReference>
<dbReference type="GO" id="GO:0098553">
    <property type="term" value="C:lumenal side of endoplasmic reticulum membrane"/>
    <property type="evidence" value="ECO:0007669"/>
    <property type="project" value="TreeGrafter"/>
</dbReference>
<evidence type="ECO:0000256" key="8">
    <source>
        <dbReference type="SAM" id="MobiDB-lite"/>
    </source>
</evidence>
<dbReference type="SMART" id="SM00730">
    <property type="entry name" value="PSN"/>
    <property type="match status" value="1"/>
</dbReference>
<feature type="transmembrane region" description="Helical" evidence="9">
    <location>
        <begin position="282"/>
        <end position="304"/>
    </location>
</feature>
<feature type="transmembrane region" description="Helical" evidence="9">
    <location>
        <begin position="192"/>
        <end position="218"/>
    </location>
</feature>
<evidence type="ECO:0000256" key="5">
    <source>
        <dbReference type="ARBA" id="ARBA00022824"/>
    </source>
</evidence>
<evidence type="ECO:0000256" key="3">
    <source>
        <dbReference type="ARBA" id="ARBA00022692"/>
    </source>
</evidence>
<feature type="transmembrane region" description="Helical" evidence="9">
    <location>
        <begin position="310"/>
        <end position="328"/>
    </location>
</feature>
<dbReference type="GO" id="GO:0042500">
    <property type="term" value="F:aspartic endopeptidase activity, intramembrane cleaving"/>
    <property type="evidence" value="ECO:0007669"/>
    <property type="project" value="InterPro"/>
</dbReference>
<evidence type="ECO:0000256" key="7">
    <source>
        <dbReference type="ARBA" id="ARBA00023136"/>
    </source>
</evidence>
<feature type="transmembrane region" description="Helical" evidence="9">
    <location>
        <begin position="149"/>
        <end position="171"/>
    </location>
</feature>
<sequence length="378" mass="41642">MAAGQQSEDESVPVPFAHLLLLTVAVLPLFYVIDSGVNVVLLACLCVYVGCWRSVKPLPPVDAMTKKDALKFPLIGSAVLLGLFLVFKLLPKELINRILTFYFMSLGALACTATILPFVTVLVPFRRRGNVFEWKKFSVPYFMKEPTDIATSIPEIISALLSLAFCCWYQWEKHWLANNILGLAFSIQGIEHLSLGAVQTGVILLSGLFFYDIFWVFFTPVMVSVATSVDAPIKLLFPRPVDPLSINPKPFSMLGLGDIVIPGIFVALILRYDAKLKFTSHYFRSAFASYGLGLTATILVMNWFSAAQPALLYIVPAVLGGVGLHALLKHEFKLLFDHAEDEAPSEDKDDKDSKAKQGAVSTLEQRPASPQRATKKGA</sequence>
<dbReference type="InterPro" id="IPR006639">
    <property type="entry name" value="Preselin/SPP"/>
</dbReference>
<dbReference type="GO" id="GO:0098554">
    <property type="term" value="C:cytoplasmic side of endoplasmic reticulum membrane"/>
    <property type="evidence" value="ECO:0007669"/>
    <property type="project" value="TreeGrafter"/>
</dbReference>
<dbReference type="Proteomes" id="UP001465755">
    <property type="component" value="Unassembled WGS sequence"/>
</dbReference>
<comment type="similarity">
    <text evidence="2">Belongs to the peptidase A22B family.</text>
</comment>
<feature type="compositionally biased region" description="Basic and acidic residues" evidence="8">
    <location>
        <begin position="345"/>
        <end position="355"/>
    </location>
</feature>
<dbReference type="PANTHER" id="PTHR12174:SF23">
    <property type="entry name" value="MINOR HISTOCOMPATIBILITY ANTIGEN H13"/>
    <property type="match status" value="1"/>
</dbReference>
<dbReference type="GO" id="GO:0006465">
    <property type="term" value="P:signal peptide processing"/>
    <property type="evidence" value="ECO:0007669"/>
    <property type="project" value="TreeGrafter"/>
</dbReference>
<evidence type="ECO:0000256" key="2">
    <source>
        <dbReference type="ARBA" id="ARBA00006859"/>
    </source>
</evidence>
<evidence type="ECO:0000313" key="11">
    <source>
        <dbReference type="Proteomes" id="UP001465755"/>
    </source>
</evidence>
<keyword evidence="6 9" id="KW-1133">Transmembrane helix</keyword>
<proteinExistence type="inferred from homology"/>
<keyword evidence="5" id="KW-0256">Endoplasmic reticulum</keyword>
<evidence type="ECO:0000256" key="9">
    <source>
        <dbReference type="SAM" id="Phobius"/>
    </source>
</evidence>
<comment type="caution">
    <text evidence="10">The sequence shown here is derived from an EMBL/GenBank/DDBJ whole genome shotgun (WGS) entry which is preliminary data.</text>
</comment>
<feature type="transmembrane region" description="Helical" evidence="9">
    <location>
        <begin position="39"/>
        <end position="55"/>
    </location>
</feature>
<keyword evidence="7 9" id="KW-0472">Membrane</keyword>
<dbReference type="GO" id="GO:0033619">
    <property type="term" value="P:membrane protein proteolysis"/>
    <property type="evidence" value="ECO:0007669"/>
    <property type="project" value="TreeGrafter"/>
</dbReference>
<keyword evidence="4" id="KW-0378">Hydrolase</keyword>
<dbReference type="InterPro" id="IPR007369">
    <property type="entry name" value="Peptidase_A22B_SPP"/>
</dbReference>
<feature type="transmembrane region" description="Helical" evidence="9">
    <location>
        <begin position="102"/>
        <end position="125"/>
    </location>
</feature>
<keyword evidence="11" id="KW-1185">Reference proteome</keyword>
<feature type="region of interest" description="Disordered" evidence="8">
    <location>
        <begin position="342"/>
        <end position="378"/>
    </location>
</feature>
<evidence type="ECO:0000256" key="6">
    <source>
        <dbReference type="ARBA" id="ARBA00022989"/>
    </source>
</evidence>
<name>A0AAW1NR26_9CHLO</name>
<protein>
    <recommendedName>
        <fullName evidence="12">Signal peptide peptidase</fullName>
    </recommendedName>
</protein>
<feature type="transmembrane region" description="Helical" evidence="9">
    <location>
        <begin position="251"/>
        <end position="270"/>
    </location>
</feature>
<feature type="transmembrane region" description="Helical" evidence="9">
    <location>
        <begin position="12"/>
        <end position="32"/>
    </location>
</feature>
<keyword evidence="3 9" id="KW-0812">Transmembrane</keyword>
<evidence type="ECO:0008006" key="12">
    <source>
        <dbReference type="Google" id="ProtNLM"/>
    </source>
</evidence>
<organism evidence="10 11">
    <name type="scientific">Symbiochloris irregularis</name>
    <dbReference type="NCBI Taxonomy" id="706552"/>
    <lineage>
        <taxon>Eukaryota</taxon>
        <taxon>Viridiplantae</taxon>
        <taxon>Chlorophyta</taxon>
        <taxon>core chlorophytes</taxon>
        <taxon>Trebouxiophyceae</taxon>
        <taxon>Trebouxiales</taxon>
        <taxon>Trebouxiaceae</taxon>
        <taxon>Symbiochloris</taxon>
    </lineage>
</organism>
<accession>A0AAW1NR26</accession>
<evidence type="ECO:0000313" key="10">
    <source>
        <dbReference type="EMBL" id="KAK9791124.1"/>
    </source>
</evidence>
<dbReference type="PANTHER" id="PTHR12174">
    <property type="entry name" value="SIGNAL PEPTIDE PEPTIDASE"/>
    <property type="match status" value="1"/>
</dbReference>